<dbReference type="Gene3D" id="3.40.50.300">
    <property type="entry name" value="P-loop containing nucleotide triphosphate hydrolases"/>
    <property type="match status" value="1"/>
</dbReference>
<evidence type="ECO:0000256" key="9">
    <source>
        <dbReference type="ARBA" id="ARBA00012523"/>
    </source>
</evidence>
<accession>X1RNH1</accession>
<evidence type="ECO:0000256" key="5">
    <source>
        <dbReference type="ARBA" id="ARBA00004692"/>
    </source>
</evidence>
<dbReference type="GO" id="GO:0005525">
    <property type="term" value="F:GTP binding"/>
    <property type="evidence" value="ECO:0007669"/>
    <property type="project" value="UniProtKB-KW"/>
</dbReference>
<evidence type="ECO:0000256" key="3">
    <source>
        <dbReference type="ARBA" id="ARBA00001522"/>
    </source>
</evidence>
<organism evidence="18">
    <name type="scientific">marine sediment metagenome</name>
    <dbReference type="NCBI Taxonomy" id="412755"/>
    <lineage>
        <taxon>unclassified sequences</taxon>
        <taxon>metagenomes</taxon>
        <taxon>ecological metagenomes</taxon>
    </lineage>
</organism>
<reference evidence="18" key="1">
    <citation type="journal article" date="2014" name="Front. Microbiol.">
        <title>High frequency of phylogenetically diverse reductive dehalogenase-homologous genes in deep subseafloor sedimentary metagenomes.</title>
        <authorList>
            <person name="Kawai M."/>
            <person name="Futagami T."/>
            <person name="Toyoda A."/>
            <person name="Takaki Y."/>
            <person name="Nishi S."/>
            <person name="Hori S."/>
            <person name="Arai W."/>
            <person name="Tsubouchi T."/>
            <person name="Morono Y."/>
            <person name="Uchiyama I."/>
            <person name="Ito T."/>
            <person name="Fujiyama A."/>
            <person name="Inagaki F."/>
            <person name="Takami H."/>
        </authorList>
    </citation>
    <scope>NUCLEOTIDE SEQUENCE</scope>
    <source>
        <strain evidence="18">Expedition CK06-06</strain>
    </source>
</reference>
<keyword evidence="14" id="KW-0067">ATP-binding</keyword>
<comment type="catalytic activity">
    <reaction evidence="3">
        <text>adenosylcob(III)inamide + GTP = adenosylcob(III)inamide phosphate + GDP + H(+)</text>
        <dbReference type="Rhea" id="RHEA:15765"/>
        <dbReference type="ChEBI" id="CHEBI:2480"/>
        <dbReference type="ChEBI" id="CHEBI:15378"/>
        <dbReference type="ChEBI" id="CHEBI:37565"/>
        <dbReference type="ChEBI" id="CHEBI:58189"/>
        <dbReference type="ChEBI" id="CHEBI:58502"/>
        <dbReference type="EC" id="2.7.1.156"/>
    </reaction>
</comment>
<comment type="catalytic activity">
    <reaction evidence="2">
        <text>adenosylcob(III)inamide phosphate + GTP + H(+) = adenosylcob(III)inamide-GDP + diphosphate</text>
        <dbReference type="Rhea" id="RHEA:22712"/>
        <dbReference type="ChEBI" id="CHEBI:15378"/>
        <dbReference type="ChEBI" id="CHEBI:33019"/>
        <dbReference type="ChEBI" id="CHEBI:37565"/>
        <dbReference type="ChEBI" id="CHEBI:58502"/>
        <dbReference type="ChEBI" id="CHEBI:60487"/>
        <dbReference type="EC" id="2.7.7.62"/>
    </reaction>
</comment>
<evidence type="ECO:0000256" key="10">
    <source>
        <dbReference type="ARBA" id="ARBA00022573"/>
    </source>
</evidence>
<evidence type="ECO:0000256" key="13">
    <source>
        <dbReference type="ARBA" id="ARBA00022777"/>
    </source>
</evidence>
<dbReference type="EC" id="2.7.7.62" evidence="9"/>
<feature type="non-terminal residue" evidence="18">
    <location>
        <position position="126"/>
    </location>
</feature>
<evidence type="ECO:0000313" key="18">
    <source>
        <dbReference type="EMBL" id="GAI82312.1"/>
    </source>
</evidence>
<dbReference type="GO" id="GO:0005524">
    <property type="term" value="F:ATP binding"/>
    <property type="evidence" value="ECO:0007669"/>
    <property type="project" value="UniProtKB-KW"/>
</dbReference>
<dbReference type="AlphaFoldDB" id="X1RNH1"/>
<comment type="function">
    <text evidence="4">Catalyzes ATP-dependent phosphorylation of adenosylcobinamide and addition of GMP to adenosylcobinamide phosphate.</text>
</comment>
<keyword evidence="13" id="KW-0418">Kinase</keyword>
<protein>
    <recommendedName>
        <fullName evidence="16">Adenosylcobinamide kinase</fullName>
        <ecNumber evidence="8">2.7.1.156</ecNumber>
        <ecNumber evidence="9">2.7.7.62</ecNumber>
    </recommendedName>
    <alternativeName>
        <fullName evidence="17">Adenosylcobinamide-phosphate guanylyltransferase</fullName>
    </alternativeName>
</protein>
<keyword evidence="11" id="KW-0808">Transferase</keyword>
<comment type="caution">
    <text evidence="18">The sequence shown here is derived from an EMBL/GenBank/DDBJ whole genome shotgun (WGS) entry which is preliminary data.</text>
</comment>
<evidence type="ECO:0000256" key="7">
    <source>
        <dbReference type="ARBA" id="ARBA00007490"/>
    </source>
</evidence>
<evidence type="ECO:0000256" key="1">
    <source>
        <dbReference type="ARBA" id="ARBA00000312"/>
    </source>
</evidence>
<evidence type="ECO:0000256" key="8">
    <source>
        <dbReference type="ARBA" id="ARBA00012016"/>
    </source>
</evidence>
<dbReference type="Pfam" id="PF02283">
    <property type="entry name" value="CobU"/>
    <property type="match status" value="1"/>
</dbReference>
<keyword evidence="15" id="KW-0342">GTP-binding</keyword>
<dbReference type="InterPro" id="IPR027417">
    <property type="entry name" value="P-loop_NTPase"/>
</dbReference>
<sequence length="126" mass="14333">MTEEMGKVIFITGGVRSGKSKYAIKLAKNTTNEVIFLATGIAKDEEMKKRIEEHKKSRPDRWKTIEETKNISSILLHIQPPCELVIIDCLTFFVSNLLLQGVNEETILQEIKKIVDIVLQVDYATI</sequence>
<gene>
    <name evidence="18" type="ORF">S12H4_16979</name>
</gene>
<dbReference type="PANTHER" id="PTHR34848:SF1">
    <property type="entry name" value="BIFUNCTIONAL ADENOSYLCOBALAMIN BIOSYNTHESIS PROTEIN COBU"/>
    <property type="match status" value="1"/>
</dbReference>
<evidence type="ECO:0000256" key="12">
    <source>
        <dbReference type="ARBA" id="ARBA00022741"/>
    </source>
</evidence>
<name>X1RNH1_9ZZZZ</name>
<comment type="catalytic activity">
    <reaction evidence="1">
        <text>adenosylcob(III)inamide + ATP = adenosylcob(III)inamide phosphate + ADP + H(+)</text>
        <dbReference type="Rhea" id="RHEA:15769"/>
        <dbReference type="ChEBI" id="CHEBI:2480"/>
        <dbReference type="ChEBI" id="CHEBI:15378"/>
        <dbReference type="ChEBI" id="CHEBI:30616"/>
        <dbReference type="ChEBI" id="CHEBI:58502"/>
        <dbReference type="ChEBI" id="CHEBI:456216"/>
        <dbReference type="EC" id="2.7.1.156"/>
    </reaction>
</comment>
<evidence type="ECO:0000256" key="6">
    <source>
        <dbReference type="ARBA" id="ARBA00005159"/>
    </source>
</evidence>
<proteinExistence type="inferred from homology"/>
<dbReference type="InterPro" id="IPR003203">
    <property type="entry name" value="CobU/CobP"/>
</dbReference>
<evidence type="ECO:0000256" key="4">
    <source>
        <dbReference type="ARBA" id="ARBA00003889"/>
    </source>
</evidence>
<comment type="pathway">
    <text evidence="5">Cofactor biosynthesis; adenosylcobalamin biosynthesis; adenosylcobalamin from cob(II)yrinate a,c-diamide: step 6/7.</text>
</comment>
<dbReference type="GO" id="GO:0009236">
    <property type="term" value="P:cobalamin biosynthetic process"/>
    <property type="evidence" value="ECO:0007669"/>
    <property type="project" value="UniProtKB-KW"/>
</dbReference>
<dbReference type="EMBL" id="BARW01008252">
    <property type="protein sequence ID" value="GAI82312.1"/>
    <property type="molecule type" value="Genomic_DNA"/>
</dbReference>
<evidence type="ECO:0000256" key="16">
    <source>
        <dbReference type="ARBA" id="ARBA00029570"/>
    </source>
</evidence>
<dbReference type="EC" id="2.7.1.156" evidence="8"/>
<evidence type="ECO:0000256" key="17">
    <source>
        <dbReference type="ARBA" id="ARBA00030571"/>
    </source>
</evidence>
<evidence type="ECO:0000256" key="15">
    <source>
        <dbReference type="ARBA" id="ARBA00023134"/>
    </source>
</evidence>
<keyword evidence="10" id="KW-0169">Cobalamin biosynthesis</keyword>
<evidence type="ECO:0000256" key="11">
    <source>
        <dbReference type="ARBA" id="ARBA00022679"/>
    </source>
</evidence>
<dbReference type="GO" id="GO:0008820">
    <property type="term" value="F:cobinamide phosphate guanylyltransferase activity"/>
    <property type="evidence" value="ECO:0007669"/>
    <property type="project" value="UniProtKB-EC"/>
</dbReference>
<comment type="pathway">
    <text evidence="6">Cofactor biosynthesis; adenosylcobalamin biosynthesis; adenosylcobalamin from cob(II)yrinate a,c-diamide: step 5/7.</text>
</comment>
<dbReference type="GO" id="GO:0043752">
    <property type="term" value="F:adenosylcobinamide kinase activity"/>
    <property type="evidence" value="ECO:0007669"/>
    <property type="project" value="UniProtKB-EC"/>
</dbReference>
<evidence type="ECO:0000256" key="14">
    <source>
        <dbReference type="ARBA" id="ARBA00022840"/>
    </source>
</evidence>
<comment type="similarity">
    <text evidence="7">Belongs to the CobU/CobP family.</text>
</comment>
<evidence type="ECO:0000256" key="2">
    <source>
        <dbReference type="ARBA" id="ARBA00000711"/>
    </source>
</evidence>
<dbReference type="SUPFAM" id="SSF52540">
    <property type="entry name" value="P-loop containing nucleoside triphosphate hydrolases"/>
    <property type="match status" value="1"/>
</dbReference>
<dbReference type="PANTHER" id="PTHR34848">
    <property type="match status" value="1"/>
</dbReference>
<keyword evidence="12" id="KW-0547">Nucleotide-binding</keyword>